<sequence>MPTENTPALITNDIVGLGLIAATLALIFWLASGPTPLWKKVFTWVPALLLCYFIPAIYNTVGLIDGHGTKLYNPIARDVLLPAALVLLTLSIDLKGIIRLGPKLLIMFVTGTVGIVLGAAVSFQVMKLIHPETVAGDTWAGMAALAGSWIGGGANMAAMRETFNVDATTFGQFAVVDVACASLWMAVLLWLAGRSQAIDAKSGADTTAIDDMKRRIAEYEAKSARNPSLTDLMVIVGVGLGVVGLAHALATPLAAWFGENVSWASKASLNSSFVWVVMLSTLIGLALSFTRVRNLEAAGASKIGTLFLYFLIACIGMQMDLLSLIDRPWLFLLGVIWMGVHIGLLYLVSRLLRTPLFFFAIGSQGNIGAAASAPVVAAAFHPTLAPVGVLLGTVGYATGTVIAYMTGLMLKWMAGA</sequence>
<dbReference type="OrthoDB" id="653763at2"/>
<evidence type="ECO:0000256" key="3">
    <source>
        <dbReference type="ARBA" id="ARBA00022989"/>
    </source>
</evidence>
<dbReference type="EMBL" id="LDJI01000026">
    <property type="protein sequence ID" value="KRG63080.1"/>
    <property type="molecule type" value="Genomic_DNA"/>
</dbReference>
<gene>
    <name evidence="6" type="ORF">ABB26_13975</name>
</gene>
<name>A0A0R0CD10_9GAMM</name>
<dbReference type="PANTHER" id="PTHR34289">
    <property type="entry name" value="PROTEIN, PUTATIVE (DUF819)-RELATED"/>
    <property type="match status" value="1"/>
</dbReference>
<feature type="transmembrane region" description="Helical" evidence="5">
    <location>
        <begin position="356"/>
        <end position="381"/>
    </location>
</feature>
<evidence type="ECO:0000313" key="6">
    <source>
        <dbReference type="EMBL" id="KRG63080.1"/>
    </source>
</evidence>
<feature type="transmembrane region" description="Helical" evidence="5">
    <location>
        <begin position="170"/>
        <end position="192"/>
    </location>
</feature>
<comment type="caution">
    <text evidence="6">The sequence shown here is derived from an EMBL/GenBank/DDBJ whole genome shotgun (WGS) entry which is preliminary data.</text>
</comment>
<dbReference type="GO" id="GO:0022857">
    <property type="term" value="F:transmembrane transporter activity"/>
    <property type="evidence" value="ECO:0007669"/>
    <property type="project" value="InterPro"/>
</dbReference>
<feature type="transmembrane region" description="Helical" evidence="5">
    <location>
        <begin position="273"/>
        <end position="292"/>
    </location>
</feature>
<accession>A0A0R0CD10</accession>
<evidence type="ECO:0000256" key="1">
    <source>
        <dbReference type="ARBA" id="ARBA00004141"/>
    </source>
</evidence>
<evidence type="ECO:0000256" key="2">
    <source>
        <dbReference type="ARBA" id="ARBA00022692"/>
    </source>
</evidence>
<dbReference type="PATRIC" id="fig|405444.3.peg.1896"/>
<evidence type="ECO:0000256" key="5">
    <source>
        <dbReference type="SAM" id="Phobius"/>
    </source>
</evidence>
<feature type="transmembrane region" description="Helical" evidence="5">
    <location>
        <begin position="104"/>
        <end position="126"/>
    </location>
</feature>
<feature type="transmembrane region" description="Helical" evidence="5">
    <location>
        <begin position="232"/>
        <end position="253"/>
    </location>
</feature>
<dbReference type="STRING" id="405444.ABB26_13975"/>
<dbReference type="InterPro" id="IPR001958">
    <property type="entry name" value="Tet-R_TetA/multi-R_MdtG-like"/>
</dbReference>
<dbReference type="RefSeq" id="WP_057635157.1">
    <property type="nucleotide sequence ID" value="NZ_LDJI01000026.1"/>
</dbReference>
<dbReference type="InterPro" id="IPR008537">
    <property type="entry name" value="DUF819"/>
</dbReference>
<protein>
    <submittedName>
        <fullName evidence="6">Membrane protein</fullName>
    </submittedName>
</protein>
<keyword evidence="7" id="KW-1185">Reference proteome</keyword>
<keyword evidence="2 5" id="KW-0812">Transmembrane</keyword>
<feature type="transmembrane region" description="Helical" evidence="5">
    <location>
        <begin position="12"/>
        <end position="31"/>
    </location>
</feature>
<evidence type="ECO:0000313" key="7">
    <source>
        <dbReference type="Proteomes" id="UP000050864"/>
    </source>
</evidence>
<proteinExistence type="predicted"/>
<dbReference type="AlphaFoldDB" id="A0A0R0CD10"/>
<evidence type="ECO:0000256" key="4">
    <source>
        <dbReference type="ARBA" id="ARBA00023136"/>
    </source>
</evidence>
<keyword evidence="3 5" id="KW-1133">Transmembrane helix</keyword>
<feature type="transmembrane region" description="Helical" evidence="5">
    <location>
        <begin position="387"/>
        <end position="410"/>
    </location>
</feature>
<dbReference type="PANTHER" id="PTHR34289:SF8">
    <property type="entry name" value="DUF819 DOMAIN-CONTAINING PROTEIN"/>
    <property type="match status" value="1"/>
</dbReference>
<feature type="transmembrane region" description="Helical" evidence="5">
    <location>
        <begin position="329"/>
        <end position="349"/>
    </location>
</feature>
<dbReference type="GO" id="GO:0016020">
    <property type="term" value="C:membrane"/>
    <property type="evidence" value="ECO:0007669"/>
    <property type="project" value="UniProtKB-SubCell"/>
</dbReference>
<dbReference type="PRINTS" id="PR01035">
    <property type="entry name" value="TCRTETA"/>
</dbReference>
<organism evidence="6 7">
    <name type="scientific">Stenotrophomonas humi</name>
    <dbReference type="NCBI Taxonomy" id="405444"/>
    <lineage>
        <taxon>Bacteria</taxon>
        <taxon>Pseudomonadati</taxon>
        <taxon>Pseudomonadota</taxon>
        <taxon>Gammaproteobacteria</taxon>
        <taxon>Lysobacterales</taxon>
        <taxon>Lysobacteraceae</taxon>
        <taxon>Stenotrophomonas</taxon>
    </lineage>
</organism>
<feature type="transmembrane region" description="Helical" evidence="5">
    <location>
        <begin position="304"/>
        <end position="323"/>
    </location>
</feature>
<comment type="subcellular location">
    <subcellularLocation>
        <location evidence="1">Membrane</location>
        <topology evidence="1">Multi-pass membrane protein</topology>
    </subcellularLocation>
</comment>
<dbReference type="Pfam" id="PF05684">
    <property type="entry name" value="DUF819"/>
    <property type="match status" value="1"/>
</dbReference>
<keyword evidence="4 5" id="KW-0472">Membrane</keyword>
<dbReference type="Proteomes" id="UP000050864">
    <property type="component" value="Unassembled WGS sequence"/>
</dbReference>
<feature type="transmembrane region" description="Helical" evidence="5">
    <location>
        <begin position="37"/>
        <end position="58"/>
    </location>
</feature>
<reference evidence="6 7" key="1">
    <citation type="submission" date="2015-05" db="EMBL/GenBank/DDBJ databases">
        <title>Genome sequencing and analysis of members of genus Stenotrophomonas.</title>
        <authorList>
            <person name="Patil P.P."/>
            <person name="Midha S."/>
            <person name="Patil P.B."/>
        </authorList>
    </citation>
    <scope>NUCLEOTIDE SEQUENCE [LARGE SCALE GENOMIC DNA]</scope>
    <source>
        <strain evidence="6 7">DSM 18929</strain>
    </source>
</reference>